<evidence type="ECO:0000313" key="12">
    <source>
        <dbReference type="Proteomes" id="UP001139319"/>
    </source>
</evidence>
<dbReference type="PANTHER" id="PTHR30100:SF1">
    <property type="entry name" value="PHOSPHATE ACYLTRANSFERASE"/>
    <property type="match status" value="1"/>
</dbReference>
<dbReference type="GO" id="GO:0008654">
    <property type="term" value="P:phospholipid biosynthetic process"/>
    <property type="evidence" value="ECO:0007669"/>
    <property type="project" value="UniProtKB-KW"/>
</dbReference>
<evidence type="ECO:0000256" key="6">
    <source>
        <dbReference type="ARBA" id="ARBA00023209"/>
    </source>
</evidence>
<dbReference type="PIRSF" id="PIRSF002465">
    <property type="entry name" value="Phsphlp_syn_PlsX"/>
    <property type="match status" value="1"/>
</dbReference>
<evidence type="ECO:0000256" key="10">
    <source>
        <dbReference type="HAMAP-Rule" id="MF_00019"/>
    </source>
</evidence>
<keyword evidence="3 10" id="KW-0444">Lipid biosynthesis</keyword>
<dbReference type="GO" id="GO:0006633">
    <property type="term" value="P:fatty acid biosynthetic process"/>
    <property type="evidence" value="ECO:0007669"/>
    <property type="project" value="UniProtKB-UniRule"/>
</dbReference>
<name>A0A9X2KSS8_9GAMM</name>
<keyword evidence="12" id="KW-1185">Reference proteome</keyword>
<evidence type="ECO:0000256" key="2">
    <source>
        <dbReference type="ARBA" id="ARBA00022490"/>
    </source>
</evidence>
<reference evidence="11" key="1">
    <citation type="submission" date="2022-05" db="EMBL/GenBank/DDBJ databases">
        <authorList>
            <person name="Sun H.-N."/>
        </authorList>
    </citation>
    <scope>NUCLEOTIDE SEQUENCE</scope>
    <source>
        <strain evidence="11">HB14</strain>
    </source>
</reference>
<dbReference type="GO" id="GO:0043811">
    <property type="term" value="F:phosphate:acyl-[acyl carrier protein] acyltransferase activity"/>
    <property type="evidence" value="ECO:0007669"/>
    <property type="project" value="UniProtKB-UniRule"/>
</dbReference>
<keyword evidence="11" id="KW-0012">Acyltransferase</keyword>
<comment type="pathway">
    <text evidence="10">Lipid metabolism; phospholipid metabolism.</text>
</comment>
<organism evidence="11 12">
    <name type="scientific">Gilvimarinus xylanilyticus</name>
    <dbReference type="NCBI Taxonomy" id="2944139"/>
    <lineage>
        <taxon>Bacteria</taxon>
        <taxon>Pseudomonadati</taxon>
        <taxon>Pseudomonadota</taxon>
        <taxon>Gammaproteobacteria</taxon>
        <taxon>Cellvibrionales</taxon>
        <taxon>Cellvibrionaceae</taxon>
        <taxon>Gilvimarinus</taxon>
    </lineage>
</organism>
<keyword evidence="5 10" id="KW-0443">Lipid metabolism</keyword>
<keyword evidence="7 10" id="KW-1208">Phospholipid metabolism</keyword>
<dbReference type="AlphaFoldDB" id="A0A9X2KSS8"/>
<accession>A0A9X2KSS8</accession>
<evidence type="ECO:0000256" key="1">
    <source>
        <dbReference type="ARBA" id="ARBA00001232"/>
    </source>
</evidence>
<evidence type="ECO:0000313" key="11">
    <source>
        <dbReference type="EMBL" id="MCP8898559.1"/>
    </source>
</evidence>
<comment type="similarity">
    <text evidence="10">Belongs to the PlsX family.</text>
</comment>
<evidence type="ECO:0000256" key="8">
    <source>
        <dbReference type="ARBA" id="ARBA00024069"/>
    </source>
</evidence>
<evidence type="ECO:0000256" key="4">
    <source>
        <dbReference type="ARBA" id="ARBA00022679"/>
    </source>
</evidence>
<dbReference type="SUPFAM" id="SSF53659">
    <property type="entry name" value="Isocitrate/Isopropylmalate dehydrogenase-like"/>
    <property type="match status" value="1"/>
</dbReference>
<dbReference type="InterPro" id="IPR003664">
    <property type="entry name" value="FA_synthesis"/>
</dbReference>
<dbReference type="Pfam" id="PF02504">
    <property type="entry name" value="FA_synthesis"/>
    <property type="match status" value="1"/>
</dbReference>
<dbReference type="EMBL" id="JAMFTH010000001">
    <property type="protein sequence ID" value="MCP8898559.1"/>
    <property type="molecule type" value="Genomic_DNA"/>
</dbReference>
<dbReference type="EC" id="2.3.1.274" evidence="8 10"/>
<proteinExistence type="inferred from homology"/>
<protein>
    <recommendedName>
        <fullName evidence="8 10">Phosphate acyltransferase</fullName>
        <ecNumber evidence="8 10">2.3.1.274</ecNumber>
    </recommendedName>
    <alternativeName>
        <fullName evidence="10">Acyl-ACP phosphotransacylase</fullName>
    </alternativeName>
    <alternativeName>
        <fullName evidence="10">Acyl-[acyl-carrier-protein]--phosphate acyltransferase</fullName>
    </alternativeName>
    <alternativeName>
        <fullName evidence="10">Phosphate-acyl-ACP acyltransferase</fullName>
    </alternativeName>
</protein>
<dbReference type="PANTHER" id="PTHR30100">
    <property type="entry name" value="FATTY ACID/PHOSPHOLIPID SYNTHESIS PROTEIN PLSX"/>
    <property type="match status" value="1"/>
</dbReference>
<comment type="subunit">
    <text evidence="9 10">Homodimer. Probably interacts with PlsY.</text>
</comment>
<gene>
    <name evidence="10 11" type="primary">plsX</name>
    <name evidence="11" type="ORF">M6D89_04520</name>
</gene>
<comment type="function">
    <text evidence="10">Catalyzes the reversible formation of acyl-phosphate (acyl-PO(4)) from acyl-[acyl-carrier-protein] (acyl-ACP). This enzyme utilizes acyl-ACP as fatty acyl donor, but not acyl-CoA.</text>
</comment>
<comment type="caution">
    <text evidence="11">The sequence shown here is derived from an EMBL/GenBank/DDBJ whole genome shotgun (WGS) entry which is preliminary data.</text>
</comment>
<dbReference type="InterPro" id="IPR012281">
    <property type="entry name" value="Phospholipid_synth_PlsX-like"/>
</dbReference>
<keyword evidence="2 10" id="KW-0963">Cytoplasm</keyword>
<comment type="catalytic activity">
    <reaction evidence="1 10">
        <text>a fatty acyl-[ACP] + phosphate = an acyl phosphate + holo-[ACP]</text>
        <dbReference type="Rhea" id="RHEA:42292"/>
        <dbReference type="Rhea" id="RHEA-COMP:9685"/>
        <dbReference type="Rhea" id="RHEA-COMP:14125"/>
        <dbReference type="ChEBI" id="CHEBI:43474"/>
        <dbReference type="ChEBI" id="CHEBI:59918"/>
        <dbReference type="ChEBI" id="CHEBI:64479"/>
        <dbReference type="ChEBI" id="CHEBI:138651"/>
        <dbReference type="EC" id="2.3.1.274"/>
    </reaction>
</comment>
<sequence length="321" mass="34027">MSGDFGPRITIPAAQKFAHRSPDSHLTLFGDAEAIKRAAGRTVLADNISIHPCRDVIAMDAEPRHTLRHGRESSMWQALQALADGRTQACVSAGNSGALMLISRRVLGVIPGVEVPAFSKSMPVESGYTLMLDLGGNLHCSAQQLLQFARMGQIQARASGYDNPRIALLNIGSEAGKGTRLIREAAELLEAAPELNFQGSVEADSIFTGSVEVIVCDGFSGNIALKTSEGVARVLGRRIQHSFSSFSGRVAGVLIWPILRRWRQEFNPDAYNGAVLAGLNGVVVKSHGGAGVEATINALELAAQQARRDVPGTIANAVAAQ</sequence>
<dbReference type="GO" id="GO:0005737">
    <property type="term" value="C:cytoplasm"/>
    <property type="evidence" value="ECO:0007669"/>
    <property type="project" value="UniProtKB-SubCell"/>
</dbReference>
<reference evidence="11" key="2">
    <citation type="submission" date="2023-01" db="EMBL/GenBank/DDBJ databases">
        <title>Gilvimarinus xylanilyticus HB14 isolated from Caulerpa lentillifera aquaculture base in Hainan, China.</title>
        <authorList>
            <person name="Zhang Y.-J."/>
        </authorList>
    </citation>
    <scope>NUCLEOTIDE SEQUENCE</scope>
    <source>
        <strain evidence="11">HB14</strain>
    </source>
</reference>
<keyword evidence="6 10" id="KW-0594">Phospholipid biosynthesis</keyword>
<evidence type="ECO:0000256" key="3">
    <source>
        <dbReference type="ARBA" id="ARBA00022516"/>
    </source>
</evidence>
<dbReference type="NCBIfam" id="TIGR00182">
    <property type="entry name" value="plsX"/>
    <property type="match status" value="1"/>
</dbReference>
<evidence type="ECO:0000256" key="7">
    <source>
        <dbReference type="ARBA" id="ARBA00023264"/>
    </source>
</evidence>
<keyword evidence="4 10" id="KW-0808">Transferase</keyword>
<dbReference type="Gene3D" id="3.40.718.10">
    <property type="entry name" value="Isopropylmalate Dehydrogenase"/>
    <property type="match status" value="1"/>
</dbReference>
<comment type="subcellular location">
    <subcellularLocation>
        <location evidence="10">Cytoplasm</location>
    </subcellularLocation>
    <text evidence="10">Associated with the membrane possibly through PlsY.</text>
</comment>
<dbReference type="Proteomes" id="UP001139319">
    <property type="component" value="Unassembled WGS sequence"/>
</dbReference>
<evidence type="ECO:0000256" key="5">
    <source>
        <dbReference type="ARBA" id="ARBA00023098"/>
    </source>
</evidence>
<dbReference type="HAMAP" id="MF_00019">
    <property type="entry name" value="PlsX"/>
    <property type="match status" value="1"/>
</dbReference>
<evidence type="ECO:0000256" key="9">
    <source>
        <dbReference type="ARBA" id="ARBA00046608"/>
    </source>
</evidence>